<dbReference type="EMBL" id="JAFIMR010000049">
    <property type="protein sequence ID" value="KAI1855868.1"/>
    <property type="molecule type" value="Genomic_DNA"/>
</dbReference>
<reference evidence="1" key="1">
    <citation type="submission" date="2021-03" db="EMBL/GenBank/DDBJ databases">
        <title>Revisited historic fungal species revealed as producer of novel bioactive compounds through whole genome sequencing and comparative genomics.</title>
        <authorList>
            <person name="Vignolle G.A."/>
            <person name="Hochenegger N."/>
            <person name="Mach R.L."/>
            <person name="Mach-Aigner A.R."/>
            <person name="Javad Rahimi M."/>
            <person name="Salim K.A."/>
            <person name="Chan C.M."/>
            <person name="Lim L.B.L."/>
            <person name="Cai F."/>
            <person name="Druzhinina I.S."/>
            <person name="U'Ren J.M."/>
            <person name="Derntl C."/>
        </authorList>
    </citation>
    <scope>NUCLEOTIDE SEQUENCE</scope>
    <source>
        <strain evidence="1">TUCIM 5799</strain>
    </source>
</reference>
<keyword evidence="2" id="KW-1185">Reference proteome</keyword>
<gene>
    <name evidence="1" type="ORF">JX265_012131</name>
</gene>
<protein>
    <submittedName>
        <fullName evidence="1">Uncharacterized protein</fullName>
    </submittedName>
</protein>
<evidence type="ECO:0000313" key="2">
    <source>
        <dbReference type="Proteomes" id="UP000829685"/>
    </source>
</evidence>
<sequence>MEVGSDPSPSPGGRLCGGGIGDDRLGERWDVPVAHHVLFFGGVWQRGALWRCARNQASRQGRPPEASDAIGRVLGGKLPVTHGWCQWVGGASGWCRWVVPAAGGASGVQALPRWFPASQLALAPIFNPRSLRYASASPATACCFQSVYHRSHATPSPNDESIFRTLPCASLTSSFRTPAEVFRAAR</sequence>
<dbReference type="AlphaFoldDB" id="A0A9P9WBC7"/>
<proteinExistence type="predicted"/>
<organism evidence="1 2">
    <name type="scientific">Neoarthrinium moseri</name>
    <dbReference type="NCBI Taxonomy" id="1658444"/>
    <lineage>
        <taxon>Eukaryota</taxon>
        <taxon>Fungi</taxon>
        <taxon>Dikarya</taxon>
        <taxon>Ascomycota</taxon>
        <taxon>Pezizomycotina</taxon>
        <taxon>Sordariomycetes</taxon>
        <taxon>Xylariomycetidae</taxon>
        <taxon>Amphisphaeriales</taxon>
        <taxon>Apiosporaceae</taxon>
        <taxon>Neoarthrinium</taxon>
    </lineage>
</organism>
<dbReference type="Proteomes" id="UP000829685">
    <property type="component" value="Unassembled WGS sequence"/>
</dbReference>
<evidence type="ECO:0000313" key="1">
    <source>
        <dbReference type="EMBL" id="KAI1855868.1"/>
    </source>
</evidence>
<comment type="caution">
    <text evidence="1">The sequence shown here is derived from an EMBL/GenBank/DDBJ whole genome shotgun (WGS) entry which is preliminary data.</text>
</comment>
<accession>A0A9P9WBC7</accession>
<name>A0A9P9WBC7_9PEZI</name>